<evidence type="ECO:0000313" key="2">
    <source>
        <dbReference type="EMBL" id="JAD87359.1"/>
    </source>
</evidence>
<dbReference type="EMBL" id="GBRH01210536">
    <property type="protein sequence ID" value="JAD87359.1"/>
    <property type="molecule type" value="Transcribed_RNA"/>
</dbReference>
<protein>
    <submittedName>
        <fullName evidence="2">Uncharacterized protein</fullName>
    </submittedName>
</protein>
<sequence length="78" mass="7938">MLMPPTASRPPISSSVSTSEMEMPPPSLCSAVEEAPMFCCAVGKEAQLAVGCPAVTAAHPSSESMAIESGTIRSPQSS</sequence>
<reference evidence="2" key="2">
    <citation type="journal article" date="2015" name="Data Brief">
        <title>Shoot transcriptome of the giant reed, Arundo donax.</title>
        <authorList>
            <person name="Barrero R.A."/>
            <person name="Guerrero F.D."/>
            <person name="Moolhuijzen P."/>
            <person name="Goolsby J.A."/>
            <person name="Tidwell J."/>
            <person name="Bellgard S.E."/>
            <person name="Bellgard M.I."/>
        </authorList>
    </citation>
    <scope>NUCLEOTIDE SEQUENCE</scope>
    <source>
        <tissue evidence="2">Shoot tissue taken approximately 20 cm above the soil surface</tissue>
    </source>
</reference>
<dbReference type="AlphaFoldDB" id="A0A0A9DFI6"/>
<evidence type="ECO:0000256" key="1">
    <source>
        <dbReference type="SAM" id="MobiDB-lite"/>
    </source>
</evidence>
<feature type="compositionally biased region" description="Low complexity" evidence="1">
    <location>
        <begin position="9"/>
        <end position="22"/>
    </location>
</feature>
<name>A0A0A9DFI6_ARUDO</name>
<feature type="region of interest" description="Disordered" evidence="1">
    <location>
        <begin position="59"/>
        <end position="78"/>
    </location>
</feature>
<proteinExistence type="predicted"/>
<organism evidence="2">
    <name type="scientific">Arundo donax</name>
    <name type="common">Giant reed</name>
    <name type="synonym">Donax arundinaceus</name>
    <dbReference type="NCBI Taxonomy" id="35708"/>
    <lineage>
        <taxon>Eukaryota</taxon>
        <taxon>Viridiplantae</taxon>
        <taxon>Streptophyta</taxon>
        <taxon>Embryophyta</taxon>
        <taxon>Tracheophyta</taxon>
        <taxon>Spermatophyta</taxon>
        <taxon>Magnoliopsida</taxon>
        <taxon>Liliopsida</taxon>
        <taxon>Poales</taxon>
        <taxon>Poaceae</taxon>
        <taxon>PACMAD clade</taxon>
        <taxon>Arundinoideae</taxon>
        <taxon>Arundineae</taxon>
        <taxon>Arundo</taxon>
    </lineage>
</organism>
<accession>A0A0A9DFI6</accession>
<feature type="region of interest" description="Disordered" evidence="1">
    <location>
        <begin position="1"/>
        <end position="27"/>
    </location>
</feature>
<reference evidence="2" key="1">
    <citation type="submission" date="2014-09" db="EMBL/GenBank/DDBJ databases">
        <authorList>
            <person name="Magalhaes I.L.F."/>
            <person name="Oliveira U."/>
            <person name="Santos F.R."/>
            <person name="Vidigal T.H.D.A."/>
            <person name="Brescovit A.D."/>
            <person name="Santos A.J."/>
        </authorList>
    </citation>
    <scope>NUCLEOTIDE SEQUENCE</scope>
    <source>
        <tissue evidence="2">Shoot tissue taken approximately 20 cm above the soil surface</tissue>
    </source>
</reference>